<feature type="compositionally biased region" description="Basic and acidic residues" evidence="1">
    <location>
        <begin position="96"/>
        <end position="116"/>
    </location>
</feature>
<sequence>MQGTPFRPQVTVPDVVGLHFDEARDVASGAGLVLAQRDADGPPLSALAWKRRCLIVGQHPEPGAAALKWDSLVVDVIIDDGPAGVRKPRRPFPGEGEARAAEPEPHRPDPHRPDER</sequence>
<proteinExistence type="predicted"/>
<dbReference type="Pfam" id="PF03793">
    <property type="entry name" value="PASTA"/>
    <property type="match status" value="1"/>
</dbReference>
<dbReference type="InterPro" id="IPR005543">
    <property type="entry name" value="PASTA_dom"/>
</dbReference>
<comment type="caution">
    <text evidence="3">The sequence shown here is derived from an EMBL/GenBank/DDBJ whole genome shotgun (WGS) entry which is preliminary data.</text>
</comment>
<evidence type="ECO:0000259" key="2">
    <source>
        <dbReference type="PROSITE" id="PS51178"/>
    </source>
</evidence>
<feature type="region of interest" description="Disordered" evidence="1">
    <location>
        <begin position="80"/>
        <end position="116"/>
    </location>
</feature>
<evidence type="ECO:0000313" key="3">
    <source>
        <dbReference type="EMBL" id="MEA5453649.1"/>
    </source>
</evidence>
<accession>A0ABU5T1W8</accession>
<dbReference type="Gene3D" id="3.30.10.20">
    <property type="match status" value="1"/>
</dbReference>
<keyword evidence="4" id="KW-1185">Reference proteome</keyword>
<protein>
    <submittedName>
        <fullName evidence="3">PASTA domain-containing protein</fullName>
    </submittedName>
</protein>
<feature type="domain" description="PASTA" evidence="2">
    <location>
        <begin position="7"/>
        <end position="79"/>
    </location>
</feature>
<evidence type="ECO:0000313" key="4">
    <source>
        <dbReference type="Proteomes" id="UP001304769"/>
    </source>
</evidence>
<dbReference type="RefSeq" id="WP_323277400.1">
    <property type="nucleotide sequence ID" value="NZ_JAYGGQ010000001.1"/>
</dbReference>
<dbReference type="EMBL" id="JAYGGQ010000001">
    <property type="protein sequence ID" value="MEA5453649.1"/>
    <property type="molecule type" value="Genomic_DNA"/>
</dbReference>
<reference evidence="3 4" key="1">
    <citation type="submission" date="2023-12" db="EMBL/GenBank/DDBJ databases">
        <title>Sinomonas terricola sp. nov, isolated from litchi orchard soil in Guangdong, PR China.</title>
        <authorList>
            <person name="Jiaxin W."/>
            <person name="Yang Z."/>
            <person name="Honghui Z."/>
        </authorList>
    </citation>
    <scope>NUCLEOTIDE SEQUENCE [LARGE SCALE GENOMIC DNA]</scope>
    <source>
        <strain evidence="3 4">JGH33</strain>
    </source>
</reference>
<gene>
    <name evidence="3" type="ORF">SPF06_02840</name>
</gene>
<dbReference type="PROSITE" id="PS51178">
    <property type="entry name" value="PASTA"/>
    <property type="match status" value="1"/>
</dbReference>
<organism evidence="3 4">
    <name type="scientific">Sinomonas terricola</name>
    <dbReference type="NCBI Taxonomy" id="3110330"/>
    <lineage>
        <taxon>Bacteria</taxon>
        <taxon>Bacillati</taxon>
        <taxon>Actinomycetota</taxon>
        <taxon>Actinomycetes</taxon>
        <taxon>Micrococcales</taxon>
        <taxon>Micrococcaceae</taxon>
        <taxon>Sinomonas</taxon>
    </lineage>
</organism>
<name>A0ABU5T1W8_9MICC</name>
<dbReference type="CDD" id="cd06577">
    <property type="entry name" value="PASTA_pknB"/>
    <property type="match status" value="1"/>
</dbReference>
<evidence type="ECO:0000256" key="1">
    <source>
        <dbReference type="SAM" id="MobiDB-lite"/>
    </source>
</evidence>
<dbReference type="Proteomes" id="UP001304769">
    <property type="component" value="Unassembled WGS sequence"/>
</dbReference>